<keyword evidence="2" id="KW-1185">Reference proteome</keyword>
<reference evidence="2" key="1">
    <citation type="journal article" date="2017" name="Nat. Ecol. Evol.">
        <title>Genome expansion and lineage-specific genetic innovations in the forest pathogenic fungi Armillaria.</title>
        <authorList>
            <person name="Sipos G."/>
            <person name="Prasanna A.N."/>
            <person name="Walter M.C."/>
            <person name="O'Connor E."/>
            <person name="Balint B."/>
            <person name="Krizsan K."/>
            <person name="Kiss B."/>
            <person name="Hess J."/>
            <person name="Varga T."/>
            <person name="Slot J."/>
            <person name="Riley R."/>
            <person name="Boka B."/>
            <person name="Rigling D."/>
            <person name="Barry K."/>
            <person name="Lee J."/>
            <person name="Mihaltcheva S."/>
            <person name="LaButti K."/>
            <person name="Lipzen A."/>
            <person name="Waldron R."/>
            <person name="Moloney N.M."/>
            <person name="Sperisen C."/>
            <person name="Kredics L."/>
            <person name="Vagvoelgyi C."/>
            <person name="Patrignani A."/>
            <person name="Fitzpatrick D."/>
            <person name="Nagy I."/>
            <person name="Doyle S."/>
            <person name="Anderson J.B."/>
            <person name="Grigoriev I.V."/>
            <person name="Gueldener U."/>
            <person name="Muensterkoetter M."/>
            <person name="Nagy L.G."/>
        </authorList>
    </citation>
    <scope>NUCLEOTIDE SEQUENCE [LARGE SCALE GENOMIC DNA]</scope>
    <source>
        <strain evidence="2">C18/9</strain>
    </source>
</reference>
<evidence type="ECO:0000313" key="2">
    <source>
        <dbReference type="Proteomes" id="UP000219338"/>
    </source>
</evidence>
<sequence>MSLPVYEASDAITLAVQGDEFKKIYREVASKVRDLPNRLAGFDSSQAISESFTVDYQTSDDFVFVANAESGEEEVFQVHGVISEMRLLPVQKANRVSMSGLVQTVKLVGVEDNQEFRMAAITISCMCEFLQQSVGAPVQAPYTIQHGIA</sequence>
<evidence type="ECO:0000313" key="1">
    <source>
        <dbReference type="EMBL" id="SJL16368.1"/>
    </source>
</evidence>
<dbReference type="OrthoDB" id="3004128at2759"/>
<name>A0A284S5S9_ARMOS</name>
<dbReference type="EMBL" id="FUEG01000034">
    <property type="protein sequence ID" value="SJL16368.1"/>
    <property type="molecule type" value="Genomic_DNA"/>
</dbReference>
<gene>
    <name evidence="1" type="ORF">ARMOST_19890</name>
</gene>
<dbReference type="AlphaFoldDB" id="A0A284S5S9"/>
<proteinExistence type="predicted"/>
<dbReference type="Proteomes" id="UP000219338">
    <property type="component" value="Unassembled WGS sequence"/>
</dbReference>
<protein>
    <submittedName>
        <fullName evidence="1">Uncharacterized protein</fullName>
    </submittedName>
</protein>
<accession>A0A284S5S9</accession>
<organism evidence="1 2">
    <name type="scientific">Armillaria ostoyae</name>
    <name type="common">Armillaria root rot fungus</name>
    <dbReference type="NCBI Taxonomy" id="47428"/>
    <lineage>
        <taxon>Eukaryota</taxon>
        <taxon>Fungi</taxon>
        <taxon>Dikarya</taxon>
        <taxon>Basidiomycota</taxon>
        <taxon>Agaricomycotina</taxon>
        <taxon>Agaricomycetes</taxon>
        <taxon>Agaricomycetidae</taxon>
        <taxon>Agaricales</taxon>
        <taxon>Marasmiineae</taxon>
        <taxon>Physalacriaceae</taxon>
        <taxon>Armillaria</taxon>
    </lineage>
</organism>